<evidence type="ECO:0000256" key="8">
    <source>
        <dbReference type="SAM" id="MobiDB-lite"/>
    </source>
</evidence>
<evidence type="ECO:0000256" key="2">
    <source>
        <dbReference type="ARBA" id="ARBA00005927"/>
    </source>
</evidence>
<feature type="compositionally biased region" description="Polar residues" evidence="8">
    <location>
        <begin position="1438"/>
        <end position="1468"/>
    </location>
</feature>
<evidence type="ECO:0000256" key="5">
    <source>
        <dbReference type="ARBA" id="ARBA00022892"/>
    </source>
</evidence>
<reference evidence="11 12" key="1">
    <citation type="journal article" date="2012" name="Appl. Environ. Microbiol.">
        <title>Short-read sequencing for genomic analysis of the brown rot fungus Fibroporia radiculosa.</title>
        <authorList>
            <person name="Tang J.D."/>
            <person name="Perkins A.D."/>
            <person name="Sonstegard T.S."/>
            <person name="Schroeder S.G."/>
            <person name="Burgess S.C."/>
            <person name="Diehl S.V."/>
        </authorList>
    </citation>
    <scope>NUCLEOTIDE SEQUENCE [LARGE SCALE GENOMIC DNA]</scope>
    <source>
        <strain evidence="11 12">TFFH 294</strain>
    </source>
</reference>
<dbReference type="STRING" id="599839.J4IA64"/>
<accession>J4IA64</accession>
<dbReference type="GO" id="GO:0007030">
    <property type="term" value="P:Golgi organization"/>
    <property type="evidence" value="ECO:0007669"/>
    <property type="project" value="TreeGrafter"/>
</dbReference>
<dbReference type="OrthoDB" id="8918678at2759"/>
<dbReference type="PANTHER" id="PTHR13402">
    <property type="entry name" value="RGPR-RELATED"/>
    <property type="match status" value="1"/>
</dbReference>
<feature type="region of interest" description="Disordered" evidence="8">
    <location>
        <begin position="1400"/>
        <end position="1468"/>
    </location>
</feature>
<dbReference type="EMBL" id="HE797078">
    <property type="protein sequence ID" value="CCM02366.1"/>
    <property type="molecule type" value="Genomic_DNA"/>
</dbReference>
<dbReference type="FunCoup" id="J4IA64">
    <property type="interactions" value="35"/>
</dbReference>
<evidence type="ECO:0000259" key="9">
    <source>
        <dbReference type="Pfam" id="PF12931"/>
    </source>
</evidence>
<comment type="function">
    <text evidence="6 7">Involved in the initiation of assembly of the COPII coat required for the formation of transport vesicles from the endoplasmic reticulum (ER) and the selection of cargo molecules. Also involved in autophagy.</text>
</comment>
<feature type="region of interest" description="Disordered" evidence="8">
    <location>
        <begin position="1285"/>
        <end position="1307"/>
    </location>
</feature>
<evidence type="ECO:0000313" key="12">
    <source>
        <dbReference type="Proteomes" id="UP000006352"/>
    </source>
</evidence>
<evidence type="ECO:0000256" key="4">
    <source>
        <dbReference type="ARBA" id="ARBA00022824"/>
    </source>
</evidence>
<dbReference type="GeneID" id="24097277"/>
<gene>
    <name evidence="11" type="ORF">FIBRA_04461</name>
</gene>
<dbReference type="GO" id="GO:0070973">
    <property type="term" value="P:protein localization to endoplasmic reticulum exit site"/>
    <property type="evidence" value="ECO:0007669"/>
    <property type="project" value="TreeGrafter"/>
</dbReference>
<feature type="compositionally biased region" description="Polar residues" evidence="8">
    <location>
        <begin position="1643"/>
        <end position="1662"/>
    </location>
</feature>
<dbReference type="Proteomes" id="UP000006352">
    <property type="component" value="Unassembled WGS sequence"/>
</dbReference>
<keyword evidence="5 7" id="KW-0931">ER-Golgi transport</keyword>
<feature type="compositionally biased region" description="Low complexity" evidence="8">
    <location>
        <begin position="193"/>
        <end position="205"/>
    </location>
</feature>
<dbReference type="HOGENOM" id="CLU_001760_0_0_1"/>
<evidence type="ECO:0000256" key="1">
    <source>
        <dbReference type="ARBA" id="ARBA00004397"/>
    </source>
</evidence>
<evidence type="ECO:0000256" key="6">
    <source>
        <dbReference type="ARBA" id="ARBA00024687"/>
    </source>
</evidence>
<comment type="similarity">
    <text evidence="2 7">Belongs to the SEC16 family.</text>
</comment>
<dbReference type="Pfam" id="PF12932">
    <property type="entry name" value="Sec16"/>
    <property type="match status" value="1"/>
</dbReference>
<feature type="compositionally biased region" description="Polar residues" evidence="8">
    <location>
        <begin position="634"/>
        <end position="644"/>
    </location>
</feature>
<feature type="domain" description="Sec16 central conserved" evidence="10">
    <location>
        <begin position="705"/>
        <end position="840"/>
    </location>
</feature>
<dbReference type="GO" id="GO:0012507">
    <property type="term" value="C:ER to Golgi transport vesicle membrane"/>
    <property type="evidence" value="ECO:0007669"/>
    <property type="project" value="TreeGrafter"/>
</dbReference>
<dbReference type="Pfam" id="PF12931">
    <property type="entry name" value="TPR_Sec16"/>
    <property type="match status" value="1"/>
</dbReference>
<feature type="region of interest" description="Disordered" evidence="8">
    <location>
        <begin position="1487"/>
        <end position="1557"/>
    </location>
</feature>
<dbReference type="RefSeq" id="XP_012181649.1">
    <property type="nucleotide sequence ID" value="XM_012326259.1"/>
</dbReference>
<evidence type="ECO:0000256" key="7">
    <source>
        <dbReference type="RuleBase" id="RU364101"/>
    </source>
</evidence>
<feature type="compositionally biased region" description="Pro residues" evidence="8">
    <location>
        <begin position="1663"/>
        <end position="1674"/>
    </location>
</feature>
<keyword evidence="7" id="KW-0653">Protein transport</keyword>
<feature type="compositionally biased region" description="Pro residues" evidence="8">
    <location>
        <begin position="298"/>
        <end position="310"/>
    </location>
</feature>
<dbReference type="PANTHER" id="PTHR13402:SF6">
    <property type="entry name" value="SECRETORY 16, ISOFORM I"/>
    <property type="match status" value="1"/>
</dbReference>
<dbReference type="InterPro" id="IPR024340">
    <property type="entry name" value="Sec16_CCD"/>
</dbReference>
<feature type="region of interest" description="Disordered" evidence="8">
    <location>
        <begin position="1573"/>
        <end position="1700"/>
    </location>
</feature>
<keyword evidence="7" id="KW-0072">Autophagy</keyword>
<dbReference type="CDD" id="cd09233">
    <property type="entry name" value="ACE1-Sec16-like"/>
    <property type="match status" value="1"/>
</dbReference>
<dbReference type="GO" id="GO:0015031">
    <property type="term" value="P:protein transport"/>
    <property type="evidence" value="ECO:0007669"/>
    <property type="project" value="UniProtKB-KW"/>
</dbReference>
<feature type="compositionally biased region" description="Polar residues" evidence="8">
    <location>
        <begin position="519"/>
        <end position="530"/>
    </location>
</feature>
<sequence length="1700" mass="179099">MDTGAGEAASLFGAADSAPDLFSTAAGVDDPYAAFQVQDAEATNGQQSGPVASDLFGGAADGTDFFNAADTVSSDSDVQPSWDAAVHQQYTQATAGAAQAATAGSYYSQQYQQDGWYGHQSQTSTYEPTQTQTSAAYGMYNQYSTQTAAQRDPYAPYASNTAPVLPPATQGTAPTAASYDPYKPTSQPVSNGYATTTTSSAYSSYDPYKPTQPAPSRPAASHVSYPSAAGPKVARTTPSLAAAIAPPAPPVNVPVSPYRPKTSNAYDPPLPPPKQSRRTSAQYLFSPPAGQQDLGAPPQSPTPLPPPPRKPPPKRVEQHSRIASPPVAHNHPVHEHPGPVTSQNMGYEGLPYAGGSGPYTEVPSSAYESNGHAQPSLPSSDTSFPTQWNGINRLDVKSPGTSVSPPLSVTGINQIARPPNSPSEAWIEAESAATTSQFAQPGQMQMGYAPDVYPQPPSTFSAPYADEEGLEVSHYEPSEAVNVPDRTKSPWEAVNGLGSTMANGGAYAPNIYSPERTKSPGNASIRSWSSAGGPPSNRVQSYAVPTSPPPPHVLQQPLQQPHVAPPSSYEPRSDPRRAASPASISSVTGSLNGIHDSYALSNQNRNRSVSNTSAMSSISAVLEDPYAPSHHIRQQPSDGSSKGSISGAYDKVPSVTAALPPRQMTAHDASGAQVLTVPPMAQSTYAPSPSLLGLNDPLGRASARVPVVSFGFGGKFVTCFHGASSLNTGFDVALASRQSTDIKVYVLNKVIPESALDSSAASYPGPLFSDPGTPSTSLVRTGASTQTKTKKARVIKYLEERAEELSRGIGYFHTDSPDGKRAEAKQVLIKLLKVMVENDGRLSGSPQVDTAVRAALVPRTSSGAPDTLRIASSLGGSDLQLQSPHVPTSPSPYMSLASSSQELNDTPVTVHTVRSSNLDKIQEFLLRGDRRAACHYASDEKLWAHAMVIASSIDKDIWKEVVSEFVRTELADKSNKGTLPGKDKGLSSGTTREALRVAYSVFSGQGPASVQELLPPKPLVHGSQSLQLPSSSISSMTPMSAGFSAPVEPMNLPVEVLAKWTEAVAMIYTNPMTLETSSTLTALGDQLVANQWYEAAHACYLLSPQTSPIGTSGRIILLGSPGPSSWRSVANDPDPIILTEIAEFALSLATPAKGQEAFTGLPHLQPYRLIRAAVLAEIGHVQLANRYCEAISTCLNRSTSYVSPTFAAQLRGLSDRLVAAPQIDKSGSWIGSKVSKPSLDTIGNWLEGRLTKFIAGEDSPLPPDASQKGRQQAFSGPFAHYSTISSASTSAAPSPQQSRIDLTDIPTSPPPPFRTGSAMALRSSAAPQVQINRSSSAMDYVRPAFNRKSSPIPRVSSASAATSTFAEASLYSQALNGHAFGNNSKQSLSDLRMNDVAEEPYQERMSGSTGGTWWGSPESNAPTPTASSFAHMNEDATTESPSGFISLMDDTSFSSTPTAAQAPTSYSNRLDEYDEEDDLGLGNSTHRVERQASAGAQKADTTPAQEISRNEVKPAELAQKQESKSAASAASASSGSWLSRIWKRESTPGPVKANLGDSTTFYYDKELKRWVNKNASSEAANPAQPPPPPRAQTASPGRSFGTLPNGTTPPPPPPIRPATANANAFDNPTGPPKAPMRVRSNLVPAQTDDSSSAPPTPLNSTMAPPPGSGPPPPGGRSTARAKRPVRNRYVDVFQQPAEGN</sequence>
<dbReference type="GO" id="GO:0005789">
    <property type="term" value="C:endoplasmic reticulum membrane"/>
    <property type="evidence" value="ECO:0007669"/>
    <property type="project" value="UniProtKB-SubCell"/>
</dbReference>
<comment type="subcellular location">
    <subcellularLocation>
        <location evidence="1">Endoplasmic reticulum membrane</location>
        <topology evidence="1">Peripheral membrane protein</topology>
        <orientation evidence="1">Cytoplasmic side</orientation>
    </subcellularLocation>
</comment>
<feature type="compositionally biased region" description="Polar residues" evidence="8">
    <location>
        <begin position="1417"/>
        <end position="1430"/>
    </location>
</feature>
<keyword evidence="3 7" id="KW-0813">Transport</keyword>
<feature type="region of interest" description="Disordered" evidence="8">
    <location>
        <begin position="157"/>
        <end position="390"/>
    </location>
</feature>
<evidence type="ECO:0000259" key="10">
    <source>
        <dbReference type="Pfam" id="PF12932"/>
    </source>
</evidence>
<dbReference type="GO" id="GO:0016192">
    <property type="term" value="P:vesicle-mediated transport"/>
    <property type="evidence" value="ECO:0007669"/>
    <property type="project" value="UniProtKB-KW"/>
</dbReference>
<feature type="compositionally biased region" description="Basic and acidic residues" evidence="8">
    <location>
        <begin position="1508"/>
        <end position="1523"/>
    </location>
</feature>
<dbReference type="GO" id="GO:0070971">
    <property type="term" value="C:endoplasmic reticulum exit site"/>
    <property type="evidence" value="ECO:0007669"/>
    <property type="project" value="UniProtKB-ARBA"/>
</dbReference>
<feature type="region of interest" description="Disordered" evidence="8">
    <location>
        <begin position="628"/>
        <end position="647"/>
    </location>
</feature>
<dbReference type="Gene3D" id="1.25.40.1030">
    <property type="match status" value="1"/>
</dbReference>
<feature type="compositionally biased region" description="Pro residues" evidence="8">
    <location>
        <begin position="1607"/>
        <end position="1616"/>
    </location>
</feature>
<feature type="compositionally biased region" description="Polar residues" evidence="8">
    <location>
        <begin position="362"/>
        <end position="390"/>
    </location>
</feature>
<feature type="region of interest" description="Disordered" evidence="8">
    <location>
        <begin position="511"/>
        <end position="588"/>
    </location>
</feature>
<feature type="compositionally biased region" description="Low complexity" evidence="8">
    <location>
        <begin position="1525"/>
        <end position="1534"/>
    </location>
</feature>
<feature type="domain" description="Sec16 Sec23-binding" evidence="9">
    <location>
        <begin position="921"/>
        <end position="1257"/>
    </location>
</feature>
<proteinExistence type="inferred from homology"/>
<dbReference type="InterPro" id="IPR024298">
    <property type="entry name" value="Sec16_Sec23-bd"/>
</dbReference>
<evidence type="ECO:0000313" key="11">
    <source>
        <dbReference type="EMBL" id="CCM02366.1"/>
    </source>
</evidence>
<keyword evidence="12" id="KW-1185">Reference proteome</keyword>
<dbReference type="InParanoid" id="J4IA64"/>
<dbReference type="GO" id="GO:0006914">
    <property type="term" value="P:autophagy"/>
    <property type="evidence" value="ECO:0007669"/>
    <property type="project" value="UniProtKB-KW"/>
</dbReference>
<protein>
    <recommendedName>
        <fullName evidence="7">Protein transport protein sec16</fullName>
    </recommendedName>
</protein>
<feature type="compositionally biased region" description="Low complexity" evidence="8">
    <location>
        <begin position="1285"/>
        <end position="1298"/>
    </location>
</feature>
<feature type="compositionally biased region" description="Low complexity" evidence="8">
    <location>
        <begin position="167"/>
        <end position="177"/>
    </location>
</feature>
<feature type="compositionally biased region" description="Low complexity" evidence="8">
    <location>
        <begin position="553"/>
        <end position="566"/>
    </location>
</feature>
<keyword evidence="7" id="KW-0472">Membrane</keyword>
<evidence type="ECO:0000256" key="3">
    <source>
        <dbReference type="ARBA" id="ARBA00022448"/>
    </source>
</evidence>
<organism evidence="11 12">
    <name type="scientific">Fibroporia radiculosa</name>
    <dbReference type="NCBI Taxonomy" id="599839"/>
    <lineage>
        <taxon>Eukaryota</taxon>
        <taxon>Fungi</taxon>
        <taxon>Dikarya</taxon>
        <taxon>Basidiomycota</taxon>
        <taxon>Agaricomycotina</taxon>
        <taxon>Agaricomycetes</taxon>
        <taxon>Polyporales</taxon>
        <taxon>Fibroporiaceae</taxon>
        <taxon>Fibroporia</taxon>
    </lineage>
</organism>
<keyword evidence="4 7" id="KW-0256">Endoplasmic reticulum</keyword>
<name>J4IA64_9APHY</name>